<dbReference type="InterPro" id="IPR003593">
    <property type="entry name" value="AAA+_ATPase"/>
</dbReference>
<dbReference type="RefSeq" id="WP_101831447.1">
    <property type="nucleotide sequence ID" value="NZ_FZMO01000112.1"/>
</dbReference>
<evidence type="ECO:0000256" key="1">
    <source>
        <dbReference type="ARBA" id="ARBA00022741"/>
    </source>
</evidence>
<feature type="region of interest" description="Disordered" evidence="3">
    <location>
        <begin position="253"/>
        <end position="274"/>
    </location>
</feature>
<feature type="region of interest" description="Disordered" evidence="3">
    <location>
        <begin position="128"/>
        <end position="156"/>
    </location>
</feature>
<dbReference type="InterPro" id="IPR011990">
    <property type="entry name" value="TPR-like_helical_dom_sf"/>
</dbReference>
<name>A0A2I2KPP6_9ACTN</name>
<dbReference type="SMART" id="SM00382">
    <property type="entry name" value="AAA"/>
    <property type="match status" value="1"/>
</dbReference>
<dbReference type="PANTHER" id="PTHR16305:SF35">
    <property type="entry name" value="TRANSCRIPTIONAL ACTIVATOR DOMAIN"/>
    <property type="match status" value="1"/>
</dbReference>
<reference evidence="5 6" key="1">
    <citation type="submission" date="2017-06" db="EMBL/GenBank/DDBJ databases">
        <authorList>
            <person name="Kim H.J."/>
            <person name="Triplett B.A."/>
        </authorList>
    </citation>
    <scope>NUCLEOTIDE SEQUENCE [LARGE SCALE GENOMIC DNA]</scope>
    <source>
        <strain evidence="5">FRACA_ARgP5</strain>
    </source>
</reference>
<dbReference type="InterPro" id="IPR016032">
    <property type="entry name" value="Sig_transdc_resp-reg_C-effctor"/>
</dbReference>
<keyword evidence="2" id="KW-0067">ATP-binding</keyword>
<dbReference type="PROSITE" id="PS00622">
    <property type="entry name" value="HTH_LUXR_1"/>
    <property type="match status" value="1"/>
</dbReference>
<dbReference type="Gene3D" id="3.40.50.300">
    <property type="entry name" value="P-loop containing nucleotide triphosphate hydrolases"/>
    <property type="match status" value="1"/>
</dbReference>
<dbReference type="GO" id="GO:0004016">
    <property type="term" value="F:adenylate cyclase activity"/>
    <property type="evidence" value="ECO:0007669"/>
    <property type="project" value="TreeGrafter"/>
</dbReference>
<dbReference type="CDD" id="cd06170">
    <property type="entry name" value="LuxR_C_like"/>
    <property type="match status" value="1"/>
</dbReference>
<protein>
    <submittedName>
        <fullName evidence="5">Transcriptional regulator, LuxR family</fullName>
    </submittedName>
</protein>
<dbReference type="GO" id="GO:0006355">
    <property type="term" value="P:regulation of DNA-templated transcription"/>
    <property type="evidence" value="ECO:0007669"/>
    <property type="project" value="InterPro"/>
</dbReference>
<feature type="domain" description="HTH luxR-type" evidence="4">
    <location>
        <begin position="1029"/>
        <end position="1094"/>
    </location>
</feature>
<dbReference type="InterPro" id="IPR041664">
    <property type="entry name" value="AAA_16"/>
</dbReference>
<dbReference type="Gene3D" id="1.10.10.10">
    <property type="entry name" value="Winged helix-like DNA-binding domain superfamily/Winged helix DNA-binding domain"/>
    <property type="match status" value="1"/>
</dbReference>
<dbReference type="Proteomes" id="UP000234331">
    <property type="component" value="Unassembled WGS sequence"/>
</dbReference>
<dbReference type="EMBL" id="FZMO01000112">
    <property type="protein sequence ID" value="SNQ47637.1"/>
    <property type="molecule type" value="Genomic_DNA"/>
</dbReference>
<accession>A0A2I2KPP6</accession>
<dbReference type="SMART" id="SM00421">
    <property type="entry name" value="HTH_LUXR"/>
    <property type="match status" value="1"/>
</dbReference>
<evidence type="ECO:0000256" key="2">
    <source>
        <dbReference type="ARBA" id="ARBA00022840"/>
    </source>
</evidence>
<dbReference type="GO" id="GO:0005737">
    <property type="term" value="C:cytoplasm"/>
    <property type="evidence" value="ECO:0007669"/>
    <property type="project" value="TreeGrafter"/>
</dbReference>
<evidence type="ECO:0000259" key="4">
    <source>
        <dbReference type="PROSITE" id="PS50043"/>
    </source>
</evidence>
<keyword evidence="1" id="KW-0547">Nucleotide-binding</keyword>
<keyword evidence="6" id="KW-1185">Reference proteome</keyword>
<evidence type="ECO:0000313" key="6">
    <source>
        <dbReference type="Proteomes" id="UP000234331"/>
    </source>
</evidence>
<organism evidence="5 6">
    <name type="scientific">Frankia canadensis</name>
    <dbReference type="NCBI Taxonomy" id="1836972"/>
    <lineage>
        <taxon>Bacteria</taxon>
        <taxon>Bacillati</taxon>
        <taxon>Actinomycetota</taxon>
        <taxon>Actinomycetes</taxon>
        <taxon>Frankiales</taxon>
        <taxon>Frankiaceae</taxon>
        <taxon>Frankia</taxon>
    </lineage>
</organism>
<dbReference type="AlphaFoldDB" id="A0A2I2KPP6"/>
<dbReference type="Pfam" id="PF13191">
    <property type="entry name" value="AAA_16"/>
    <property type="match status" value="1"/>
</dbReference>
<gene>
    <name evidence="5" type="ORF">FRACA_20033</name>
</gene>
<evidence type="ECO:0000256" key="3">
    <source>
        <dbReference type="SAM" id="MobiDB-lite"/>
    </source>
</evidence>
<dbReference type="InterPro" id="IPR000792">
    <property type="entry name" value="Tscrpt_reg_LuxR_C"/>
</dbReference>
<dbReference type="Pfam" id="PF00196">
    <property type="entry name" value="GerE"/>
    <property type="match status" value="1"/>
</dbReference>
<dbReference type="PANTHER" id="PTHR16305">
    <property type="entry name" value="TESTICULAR SOLUBLE ADENYLYL CYCLASE"/>
    <property type="match status" value="1"/>
</dbReference>
<proteinExistence type="predicted"/>
<dbReference type="PRINTS" id="PR00038">
    <property type="entry name" value="HTHLUXR"/>
</dbReference>
<evidence type="ECO:0000313" key="5">
    <source>
        <dbReference type="EMBL" id="SNQ47637.1"/>
    </source>
</evidence>
<sequence length="1097" mass="116453">MGGAPDPRPEFAERLRALRDAAGLSIRDLVAASAKTPRRRPGEPPLRLKRSTVDGMISRSRPVRPTQDHLEVFVDTCIRVAQESGRPLPDDLGDRQRWDDAYRDLLIRMAGLRSVNRSATEAARRLARIEPQAADPGPASVSDLRPGRPGPGSGLAAGAIPDALLVDGGPASFVGRPEALRQLRRAVADVHGGRPRVALLEGPAGIGKTALVRHLLGEADAGAVLWASGEEEETGLSFGVLDQLTAEAARVLRADQPSPSGPGELTGPAGSIRGPSPDPLVAGAALVELLGELQRSGPVVLVVDDAHWADRPSLQALTFALRRLRADRVLALMMVRDLVDARLPDGLRRLLMDERTVRLLLEGLDDTELRALSSAHVTGPLSWRACARLRAHTGGNPLHARALLEEVPAEAFDNLDVPLPVPRSFAMLVVARLAAAPAGGRELATAASVLGAHPTLAQAAAVGGVDEPLPALEQAIAAGLLMERPVAWGLRFPHPLVHAAIYEQAGPARRAELHIRAAALAEEVALRLHHLARAATGPDGGLALELARLGREQATAGAWAAAANQLSAAARLAPSRTDYEQLTLEAADCQLLAGDVPDPLGKVGEVRGFRPTAWRDYLLGRFAFQRGDADEAETRLRSAWKRCDPDGGADADPLLAARVAGWLAALCQTKLLGAESAEWAGRALALSPGNAAFDLIGQIRMGGLAMSGHLDAVLESAADLPDPAVASMADLDMLAGRGSLHALVDDFAGARRDLGGVLAAGRGRSLLFRVSVTTTLAQAEYRAGLWDDAAIHCDHALSLMADSDDGALLPYCHQVGVLVPAARGHWVQAEEHVRTTQAFAESGFPYLVASAAIATAHLARARGLPAEIVAALEPPVRSGLLDLDAEPGTSGWQDTLVDALVEVGDLGRAEEVLIRFEAAARQRGRRATMAAAARSRGNLEARRDNTSAADRAFRAGLAEWEHVDLPFEQALLHHFYGAFLRRAGRPADAVRQLGAAHGTFSLLGARPYLDRCENELVAGGWTPRQGRSREPDASRLTTPELAVAKLVAAGLTNRQVARELVLSEKTVEHRLRAVFGKLDVTARTQLSGLMRHDTVRT</sequence>
<dbReference type="InterPro" id="IPR027417">
    <property type="entry name" value="P-loop_NTPase"/>
</dbReference>
<dbReference type="InterPro" id="IPR036388">
    <property type="entry name" value="WH-like_DNA-bd_sf"/>
</dbReference>
<dbReference type="PROSITE" id="PS50043">
    <property type="entry name" value="HTH_LUXR_2"/>
    <property type="match status" value="1"/>
</dbReference>
<dbReference type="GO" id="GO:0003677">
    <property type="term" value="F:DNA binding"/>
    <property type="evidence" value="ECO:0007669"/>
    <property type="project" value="InterPro"/>
</dbReference>
<dbReference type="SUPFAM" id="SSF48452">
    <property type="entry name" value="TPR-like"/>
    <property type="match status" value="1"/>
</dbReference>
<dbReference type="SUPFAM" id="SSF46894">
    <property type="entry name" value="C-terminal effector domain of the bipartite response regulators"/>
    <property type="match status" value="1"/>
</dbReference>
<dbReference type="SUPFAM" id="SSF52540">
    <property type="entry name" value="P-loop containing nucleoside triphosphate hydrolases"/>
    <property type="match status" value="1"/>
</dbReference>
<dbReference type="OrthoDB" id="134933at2"/>
<dbReference type="GO" id="GO:0005524">
    <property type="term" value="F:ATP binding"/>
    <property type="evidence" value="ECO:0007669"/>
    <property type="project" value="UniProtKB-KW"/>
</dbReference>